<dbReference type="Gene3D" id="2.40.50.200">
    <property type="entry name" value="Bacterial OB-fold"/>
    <property type="match status" value="1"/>
</dbReference>
<dbReference type="InterPro" id="IPR005220">
    <property type="entry name" value="CarO-like"/>
</dbReference>
<evidence type="ECO:0000256" key="2">
    <source>
        <dbReference type="SAM" id="SignalP"/>
    </source>
</evidence>
<name>A0AAW9Q6A6_9BURK</name>
<sequence>MKAKFGKILATAAAGLLLAAPAVMHAQYVGPSASPELRQVAAVLKEGRDDQRVRLQGVLVRHLGSDKYLFSDGSGQIRVEIDDHVFPQAQVSETTRLEIQGEVEKDFLESPEIDVERVVLLSAAPGAAAPASAPAR</sequence>
<comment type="caution">
    <text evidence="3">The sequence shown here is derived from an EMBL/GenBank/DDBJ whole genome shotgun (WGS) entry which is preliminary data.</text>
</comment>
<evidence type="ECO:0000313" key="4">
    <source>
        <dbReference type="Proteomes" id="UP001336250"/>
    </source>
</evidence>
<keyword evidence="1 2" id="KW-0732">Signal</keyword>
<dbReference type="Proteomes" id="UP001336250">
    <property type="component" value="Unassembled WGS sequence"/>
</dbReference>
<dbReference type="Pfam" id="PF04076">
    <property type="entry name" value="BOF"/>
    <property type="match status" value="1"/>
</dbReference>
<dbReference type="InterPro" id="IPR036700">
    <property type="entry name" value="BOBF_sf"/>
</dbReference>
<evidence type="ECO:0000313" key="3">
    <source>
        <dbReference type="EMBL" id="MEF7614521.1"/>
    </source>
</evidence>
<organism evidence="3 4">
    <name type="scientific">Aquincola agrisoli</name>
    <dbReference type="NCBI Taxonomy" id="3119538"/>
    <lineage>
        <taxon>Bacteria</taxon>
        <taxon>Pseudomonadati</taxon>
        <taxon>Pseudomonadota</taxon>
        <taxon>Betaproteobacteria</taxon>
        <taxon>Burkholderiales</taxon>
        <taxon>Sphaerotilaceae</taxon>
        <taxon>Aquincola</taxon>
    </lineage>
</organism>
<protein>
    <submittedName>
        <fullName evidence="3">NirD/YgiW/YdeI family stress tolerance protein</fullName>
    </submittedName>
</protein>
<gene>
    <name evidence="3" type="ORF">V4F39_11430</name>
</gene>
<dbReference type="RefSeq" id="WP_332289519.1">
    <property type="nucleotide sequence ID" value="NZ_JAZIBG010000025.1"/>
</dbReference>
<accession>A0AAW9Q6A6</accession>
<dbReference type="AlphaFoldDB" id="A0AAW9Q6A6"/>
<keyword evidence="4" id="KW-1185">Reference proteome</keyword>
<proteinExistence type="predicted"/>
<dbReference type="EMBL" id="JAZIBG010000025">
    <property type="protein sequence ID" value="MEF7614521.1"/>
    <property type="molecule type" value="Genomic_DNA"/>
</dbReference>
<dbReference type="NCBIfam" id="NF033674">
    <property type="entry name" value="stress_OB_fold"/>
    <property type="match status" value="1"/>
</dbReference>
<evidence type="ECO:0000256" key="1">
    <source>
        <dbReference type="ARBA" id="ARBA00022729"/>
    </source>
</evidence>
<feature type="chain" id="PRO_5043521991" evidence="2">
    <location>
        <begin position="27"/>
        <end position="136"/>
    </location>
</feature>
<dbReference type="PANTHER" id="PTHR36571">
    <property type="entry name" value="PROTEIN YGIW"/>
    <property type="match status" value="1"/>
</dbReference>
<feature type="signal peptide" evidence="2">
    <location>
        <begin position="1"/>
        <end position="26"/>
    </location>
</feature>
<dbReference type="PANTHER" id="PTHR36571:SF1">
    <property type="entry name" value="PROTEIN YGIW"/>
    <property type="match status" value="1"/>
</dbReference>
<dbReference type="SUPFAM" id="SSF101756">
    <property type="entry name" value="Hypothetical protein YgiW"/>
    <property type="match status" value="1"/>
</dbReference>
<reference evidence="3 4" key="1">
    <citation type="submission" date="2024-02" db="EMBL/GenBank/DDBJ databases">
        <title>Genome sequence of Aquincola sp. MAHUQ-54.</title>
        <authorList>
            <person name="Huq M.A."/>
        </authorList>
    </citation>
    <scope>NUCLEOTIDE SEQUENCE [LARGE SCALE GENOMIC DNA]</scope>
    <source>
        <strain evidence="3 4">MAHUQ-54</strain>
    </source>
</reference>